<accession>A0A9X1ML68</accession>
<evidence type="ECO:0000313" key="1">
    <source>
        <dbReference type="EMBL" id="MCC9628265.1"/>
    </source>
</evidence>
<keyword evidence="2" id="KW-1185">Reference proteome</keyword>
<evidence type="ECO:0000313" key="2">
    <source>
        <dbReference type="Proteomes" id="UP001139103"/>
    </source>
</evidence>
<name>A0A9X1ML68_9BACT</name>
<protein>
    <submittedName>
        <fullName evidence="1">Uncharacterized protein</fullName>
    </submittedName>
</protein>
<organism evidence="1 2">
    <name type="scientific">Blastopirellula sediminis</name>
    <dbReference type="NCBI Taxonomy" id="2894196"/>
    <lineage>
        <taxon>Bacteria</taxon>
        <taxon>Pseudomonadati</taxon>
        <taxon>Planctomycetota</taxon>
        <taxon>Planctomycetia</taxon>
        <taxon>Pirellulales</taxon>
        <taxon>Pirellulaceae</taxon>
        <taxon>Blastopirellula</taxon>
    </lineage>
</organism>
<proteinExistence type="predicted"/>
<dbReference type="EMBL" id="JAJKFT010000004">
    <property type="protein sequence ID" value="MCC9628265.1"/>
    <property type="molecule type" value="Genomic_DNA"/>
</dbReference>
<sequence length="138" mass="15697">MGEECWTEATAIARRHRGVPLYSKQKRRSMGITVFVDGKDGGERDYFPVIGSSGLERYWMPIIKRRELIYLEHLVSAGLLVTPENCSEILAEFHVLFEELKKVDPDLSDNYNPASRCKRVLDLIADYCANAGIEIYIG</sequence>
<dbReference type="AlphaFoldDB" id="A0A9X1ML68"/>
<gene>
    <name evidence="1" type="ORF">LOC68_07650</name>
</gene>
<reference evidence="1" key="1">
    <citation type="submission" date="2021-11" db="EMBL/GenBank/DDBJ databases">
        <title>Genome sequence.</title>
        <authorList>
            <person name="Sun Q."/>
        </authorList>
    </citation>
    <scope>NUCLEOTIDE SEQUENCE</scope>
    <source>
        <strain evidence="1">JC732</strain>
    </source>
</reference>
<dbReference type="RefSeq" id="WP_230217378.1">
    <property type="nucleotide sequence ID" value="NZ_JAJKFT010000004.1"/>
</dbReference>
<dbReference type="Proteomes" id="UP001139103">
    <property type="component" value="Unassembled WGS sequence"/>
</dbReference>
<comment type="caution">
    <text evidence="1">The sequence shown here is derived from an EMBL/GenBank/DDBJ whole genome shotgun (WGS) entry which is preliminary data.</text>
</comment>